<dbReference type="FunFam" id="1.25.10.10:FF:000311">
    <property type="entry name" value="Coatomer subunit beta"/>
    <property type="match status" value="1"/>
</dbReference>
<evidence type="ECO:0000256" key="10">
    <source>
        <dbReference type="ARBA" id="ARBA00023136"/>
    </source>
</evidence>
<dbReference type="Pfam" id="PF01602">
    <property type="entry name" value="Adaptin_N"/>
    <property type="match status" value="1"/>
</dbReference>
<sequence>MSSVEQPCYTLINFPSDSEPPNEMQLKADLEKGDIKSKIEALKKTIHMIANGERLPGLLMIIIRFVLPLQDHTIKKLLLIFWEIVPKTSPDGKLLQEMILVCDAYRKDLQHPNEFLRGSTLRFLCKLKEPELLEPLMPAIRACLEHRHSYVRRNAVLAIFTIYRNFEFLIPDAPELVANFLEGEQDMSCKRNAFLMLLHADQERALAYLASCLDQVNSFGDILQLVIVELIYKVCHANPSERSRFIRCIYNLLNSNSAAVRYEAAGTLVTLSTAPTAIKAAASCYIDLIVKESDNNVKLIVLDRLIALKEHPAQERVLQDLVMDILRVLASPDLEVRKKTLNLAMELVSSRNIQEMVLVLKKEVTKTHNIGEHEDTGKYRQLLVRTLHSCCIKFPDVAATVIPVLMEFLSDTNEIAAADVLIFVREAIQKFDSLRPLILERLLDAFATIKSVKVHRAALWILGEYTTTAEDIQTVMSQVRQTLGEIPLVEDELKRVSGEKVEEEAIPGPSSAVTKLVTSDGTYATQSAFNTTYITSKKGEIRPPLRQYLMDGDFFIGAALGTTLAKLALRYSSLPSVDAKKANNFSAESMLIMSSILHLGKSGLPTKNMTNDDGERILVCLRVLSSRLPGVTDIFTHNCRQALSSMLTAKAEEEASTQKAKEKPGHKVQADDPISFLQLSTMRGAELGGAENVFELSLSQAVAGGGGLGGAPPPLSATKLNKVTQLTGFSDPVYAEAYVHVNQYDIVLDVLIVNQTADTLQNCTLELATLGDLKLVEKPQPVVLAPHDFCNIKANVKVASTENGIIFGNIVYDVSGAASDRNVVVLNDIHIDIMDYIVPASCTDTEFRQMWAEFEWENKVSVNTNLTDLHEYLKHLLASTNMKCLTPEKALCGQCGFMAANMYARSIFGEDALANLSIEKPFNKPDAPVTGHIRIRAKSQGMALSLGDKINMTQKRPQKAMGA</sequence>
<dbReference type="InterPro" id="IPR011710">
    <property type="entry name" value="Coatomer_bsu_C"/>
</dbReference>
<dbReference type="InterPro" id="IPR002553">
    <property type="entry name" value="Clathrin/coatomer_adapt-like_N"/>
</dbReference>
<dbReference type="GO" id="GO:0006891">
    <property type="term" value="P:intra-Golgi vesicle-mediated transport"/>
    <property type="evidence" value="ECO:0007669"/>
    <property type="project" value="TreeGrafter"/>
</dbReference>
<dbReference type="GO" id="GO:0006886">
    <property type="term" value="P:intracellular protein transport"/>
    <property type="evidence" value="ECO:0007669"/>
    <property type="project" value="InterPro"/>
</dbReference>
<feature type="domain" description="Coatomer beta subunit C-terminal" evidence="16">
    <location>
        <begin position="670"/>
        <end position="813"/>
    </location>
</feature>
<evidence type="ECO:0000256" key="7">
    <source>
        <dbReference type="ARBA" id="ARBA00022892"/>
    </source>
</evidence>
<keyword evidence="8 14" id="KW-0653">Protein transport</keyword>
<keyword evidence="7 14" id="KW-0931">ER-Golgi transport</keyword>
<evidence type="ECO:0000259" key="17">
    <source>
        <dbReference type="Pfam" id="PF14806"/>
    </source>
</evidence>
<dbReference type="PANTHER" id="PTHR10635">
    <property type="entry name" value="COATOMER SUBUNIT BETA"/>
    <property type="match status" value="1"/>
</dbReference>
<evidence type="ECO:0000256" key="11">
    <source>
        <dbReference type="ARBA" id="ARBA00023329"/>
    </source>
</evidence>
<dbReference type="GO" id="GO:0030126">
    <property type="term" value="C:COPI vesicle coat"/>
    <property type="evidence" value="ECO:0007669"/>
    <property type="project" value="InterPro"/>
</dbReference>
<evidence type="ECO:0000256" key="9">
    <source>
        <dbReference type="ARBA" id="ARBA00023034"/>
    </source>
</evidence>
<organism evidence="18">
    <name type="scientific">Homalodisca liturata</name>
    <dbReference type="NCBI Taxonomy" id="320908"/>
    <lineage>
        <taxon>Eukaryota</taxon>
        <taxon>Metazoa</taxon>
        <taxon>Ecdysozoa</taxon>
        <taxon>Arthropoda</taxon>
        <taxon>Hexapoda</taxon>
        <taxon>Insecta</taxon>
        <taxon>Pterygota</taxon>
        <taxon>Neoptera</taxon>
        <taxon>Paraneoptera</taxon>
        <taxon>Hemiptera</taxon>
        <taxon>Auchenorrhyncha</taxon>
        <taxon>Membracoidea</taxon>
        <taxon>Cicadellidae</taxon>
        <taxon>Cicadellinae</taxon>
        <taxon>Proconiini</taxon>
        <taxon>Homalodisca</taxon>
    </lineage>
</organism>
<comment type="subcellular location">
    <subcellularLocation>
        <location evidence="14">Cytoplasm</location>
    </subcellularLocation>
    <subcellularLocation>
        <location evidence="1 14">Golgi apparatus membrane</location>
        <topology evidence="1 14">Peripheral membrane protein</topology>
        <orientation evidence="1 14">Cytoplasmic side</orientation>
    </subcellularLocation>
    <subcellularLocation>
        <location evidence="14">Cytoplasmic vesicle</location>
        <location evidence="14">COPI-coated vesicle membrane</location>
        <topology evidence="14">Peripheral membrane protein</topology>
        <orientation evidence="14">Cytoplasmic side</orientation>
    </subcellularLocation>
</comment>
<evidence type="ECO:0000256" key="6">
    <source>
        <dbReference type="ARBA" id="ARBA00022737"/>
    </source>
</evidence>
<dbReference type="Pfam" id="PF14806">
    <property type="entry name" value="Coatomer_b_Cpla"/>
    <property type="match status" value="1"/>
</dbReference>
<dbReference type="GO" id="GO:0000139">
    <property type="term" value="C:Golgi membrane"/>
    <property type="evidence" value="ECO:0007669"/>
    <property type="project" value="UniProtKB-SubCell"/>
</dbReference>
<dbReference type="Pfam" id="PF07718">
    <property type="entry name" value="Coatamer_beta_C"/>
    <property type="match status" value="1"/>
</dbReference>
<evidence type="ECO:0000256" key="4">
    <source>
        <dbReference type="ARBA" id="ARBA00022448"/>
    </source>
</evidence>
<accession>A0A1B6H6G1</accession>
<evidence type="ECO:0000256" key="3">
    <source>
        <dbReference type="ARBA" id="ARBA00017024"/>
    </source>
</evidence>
<evidence type="ECO:0000259" key="15">
    <source>
        <dbReference type="Pfam" id="PF01602"/>
    </source>
</evidence>
<dbReference type="Gene3D" id="1.25.10.10">
    <property type="entry name" value="Leucine-rich Repeat Variant"/>
    <property type="match status" value="1"/>
</dbReference>
<dbReference type="PIRSF" id="PIRSF005727">
    <property type="entry name" value="Coatomer_beta_subunit"/>
    <property type="match status" value="1"/>
</dbReference>
<comment type="subunit">
    <text evidence="2 14">Oligomeric complex that consists of at least the alpha, beta, beta', gamma, delta, epsilon and zeta subunits.</text>
</comment>
<gene>
    <name evidence="18" type="ORF">g.45182</name>
</gene>
<dbReference type="SUPFAM" id="SSF48371">
    <property type="entry name" value="ARM repeat"/>
    <property type="match status" value="1"/>
</dbReference>
<name>A0A1B6H6G1_9HEMI</name>
<keyword evidence="11 14" id="KW-0968">Cytoplasmic vesicle</keyword>
<keyword evidence="4 14" id="KW-0813">Transport</keyword>
<evidence type="ECO:0000256" key="2">
    <source>
        <dbReference type="ARBA" id="ARBA00011775"/>
    </source>
</evidence>
<dbReference type="InterPro" id="IPR016460">
    <property type="entry name" value="COPB1"/>
</dbReference>
<keyword evidence="10 14" id="KW-0472">Membrane</keyword>
<dbReference type="InterPro" id="IPR029446">
    <property type="entry name" value="COPB1_appendage_platform_dom"/>
</dbReference>
<dbReference type="InterPro" id="IPR011989">
    <property type="entry name" value="ARM-like"/>
</dbReference>
<feature type="domain" description="Coatomer beta subunit appendage platform" evidence="17">
    <location>
        <begin position="820"/>
        <end position="950"/>
    </location>
</feature>
<proteinExistence type="predicted"/>
<keyword evidence="5 14" id="KW-0963">Cytoplasm</keyword>
<evidence type="ECO:0000259" key="16">
    <source>
        <dbReference type="Pfam" id="PF07718"/>
    </source>
</evidence>
<evidence type="ECO:0000256" key="13">
    <source>
        <dbReference type="ARBA" id="ARBA00058599"/>
    </source>
</evidence>
<reference evidence="18" key="1">
    <citation type="submission" date="2015-11" db="EMBL/GenBank/DDBJ databases">
        <title>De novo transcriptome assembly of four potential Pierce s Disease insect vectors from Arizona vineyards.</title>
        <authorList>
            <person name="Tassone E.E."/>
        </authorList>
    </citation>
    <scope>NUCLEOTIDE SEQUENCE</scope>
</reference>
<keyword evidence="6" id="KW-0677">Repeat</keyword>
<evidence type="ECO:0000256" key="1">
    <source>
        <dbReference type="ARBA" id="ARBA00004255"/>
    </source>
</evidence>
<evidence type="ECO:0000313" key="18">
    <source>
        <dbReference type="EMBL" id="JAS70230.1"/>
    </source>
</evidence>
<protein>
    <recommendedName>
        <fullName evidence="3 14">Coatomer subunit beta</fullName>
    </recommendedName>
    <alternativeName>
        <fullName evidence="12 14">Beta-coat protein</fullName>
    </alternativeName>
</protein>
<comment type="function">
    <text evidence="13">The coatomer is a cytosolic protein complex that binds to dilysine motifs and reversibly associates with Golgi non-clathrin-coated vesicles, which further mediate biosynthetic protein transport from the ER, via the Golgi up to the trans Golgi network. Coatomer complex is required for budding from Golgi membranes, and is essential for the retrograde Golgi-to-ER transport of dilysine-tagged proteins. Required for limiting lipid storage in lipid droplets.</text>
</comment>
<dbReference type="EMBL" id="GECU01037476">
    <property type="protein sequence ID" value="JAS70230.1"/>
    <property type="molecule type" value="Transcribed_RNA"/>
</dbReference>
<evidence type="ECO:0000256" key="8">
    <source>
        <dbReference type="ARBA" id="ARBA00022927"/>
    </source>
</evidence>
<dbReference type="InterPro" id="IPR016024">
    <property type="entry name" value="ARM-type_fold"/>
</dbReference>
<feature type="domain" description="Clathrin/coatomer adaptor adaptin-like N-terminal" evidence="15">
    <location>
        <begin position="22"/>
        <end position="527"/>
    </location>
</feature>
<evidence type="ECO:0000256" key="5">
    <source>
        <dbReference type="ARBA" id="ARBA00022490"/>
    </source>
</evidence>
<dbReference type="AlphaFoldDB" id="A0A1B6H6G1"/>
<dbReference type="GO" id="GO:0005198">
    <property type="term" value="F:structural molecule activity"/>
    <property type="evidence" value="ECO:0007669"/>
    <property type="project" value="InterPro"/>
</dbReference>
<evidence type="ECO:0000256" key="14">
    <source>
        <dbReference type="PIRNR" id="PIRNR005727"/>
    </source>
</evidence>
<dbReference type="GO" id="GO:0006888">
    <property type="term" value="P:endoplasmic reticulum to Golgi vesicle-mediated transport"/>
    <property type="evidence" value="ECO:0007669"/>
    <property type="project" value="TreeGrafter"/>
</dbReference>
<keyword evidence="9 14" id="KW-0333">Golgi apparatus</keyword>
<evidence type="ECO:0000256" key="12">
    <source>
        <dbReference type="ARBA" id="ARBA00030841"/>
    </source>
</evidence>
<dbReference type="PANTHER" id="PTHR10635:SF0">
    <property type="entry name" value="COATOMER SUBUNIT BETA"/>
    <property type="match status" value="1"/>
</dbReference>